<comment type="caution">
    <text evidence="1">The sequence shown here is derived from an EMBL/GenBank/DDBJ whole genome shotgun (WGS) entry which is preliminary data.</text>
</comment>
<accession>A0A8H4RYU9</accession>
<organism evidence="1 2">
    <name type="scientific">Cudoniella acicularis</name>
    <dbReference type="NCBI Taxonomy" id="354080"/>
    <lineage>
        <taxon>Eukaryota</taxon>
        <taxon>Fungi</taxon>
        <taxon>Dikarya</taxon>
        <taxon>Ascomycota</taxon>
        <taxon>Pezizomycotina</taxon>
        <taxon>Leotiomycetes</taxon>
        <taxon>Helotiales</taxon>
        <taxon>Tricladiaceae</taxon>
        <taxon>Cudoniella</taxon>
    </lineage>
</organism>
<evidence type="ECO:0000313" key="2">
    <source>
        <dbReference type="Proteomes" id="UP000566819"/>
    </source>
</evidence>
<keyword evidence="2" id="KW-1185">Reference proteome</keyword>
<evidence type="ECO:0000313" key="1">
    <source>
        <dbReference type="EMBL" id="KAF4637012.1"/>
    </source>
</evidence>
<protein>
    <submittedName>
        <fullName evidence="1">Uncharacterized protein</fullName>
    </submittedName>
</protein>
<dbReference type="AlphaFoldDB" id="A0A8H4RYU9"/>
<proteinExistence type="predicted"/>
<dbReference type="Proteomes" id="UP000566819">
    <property type="component" value="Unassembled WGS sequence"/>
</dbReference>
<sequence>MLELPQLVVFSATDREDTLINVNKMTAKDAMVIPTSAIARLQHNVKMHLAKALGIVAFVVTAVNALPAKPLRDDQDSAYIIQYKRDDQDSAYIIQYKNKREEKRDDQDSAYIIQYKDKREDAKRDDQDSAYIIQYKNKREDAKRDDQDSAYIIQYKDKRADEDDAY</sequence>
<reference evidence="1 2" key="1">
    <citation type="submission" date="2020-03" db="EMBL/GenBank/DDBJ databases">
        <title>Draft Genome Sequence of Cudoniella acicularis.</title>
        <authorList>
            <person name="Buettner E."/>
            <person name="Kellner H."/>
        </authorList>
    </citation>
    <scope>NUCLEOTIDE SEQUENCE [LARGE SCALE GENOMIC DNA]</scope>
    <source>
        <strain evidence="1 2">DSM 108380</strain>
    </source>
</reference>
<dbReference type="OrthoDB" id="10521857at2759"/>
<gene>
    <name evidence="1" type="ORF">G7Y89_g1075</name>
</gene>
<name>A0A8H4RYU9_9HELO</name>
<dbReference type="EMBL" id="JAAMPI010000039">
    <property type="protein sequence ID" value="KAF4637012.1"/>
    <property type="molecule type" value="Genomic_DNA"/>
</dbReference>